<protein>
    <submittedName>
        <fullName evidence="1">Uncharacterized protein</fullName>
    </submittedName>
</protein>
<name>A0A2T4ATJ2_TRIHA</name>
<gene>
    <name evidence="1" type="ORF">M431DRAFT_489156</name>
</gene>
<dbReference type="AlphaFoldDB" id="A0A2T4ATJ2"/>
<keyword evidence="2" id="KW-1185">Reference proteome</keyword>
<dbReference type="EMBL" id="KZ679675">
    <property type="protein sequence ID" value="PTB60387.1"/>
    <property type="molecule type" value="Genomic_DNA"/>
</dbReference>
<proteinExistence type="predicted"/>
<dbReference type="Proteomes" id="UP000241690">
    <property type="component" value="Unassembled WGS sequence"/>
</dbReference>
<dbReference type="GeneID" id="36625216"/>
<evidence type="ECO:0000313" key="1">
    <source>
        <dbReference type="EMBL" id="PTB60387.1"/>
    </source>
</evidence>
<evidence type="ECO:0000313" key="2">
    <source>
        <dbReference type="Proteomes" id="UP000241690"/>
    </source>
</evidence>
<reference evidence="1 2" key="1">
    <citation type="submission" date="2016-07" db="EMBL/GenBank/DDBJ databases">
        <title>Multiple horizontal gene transfer events from other fungi enriched the ability of initially mycotrophic Trichoderma (Ascomycota) to feed on dead plant biomass.</title>
        <authorList>
            <consortium name="DOE Joint Genome Institute"/>
            <person name="Aerts A."/>
            <person name="Atanasova L."/>
            <person name="Chenthamara K."/>
            <person name="Zhang J."/>
            <person name="Grujic M."/>
            <person name="Henrissat B."/>
            <person name="Kuo A."/>
            <person name="Salamov A."/>
            <person name="Lipzen A."/>
            <person name="Labutti K."/>
            <person name="Barry K."/>
            <person name="Miao Y."/>
            <person name="Rahimi M.J."/>
            <person name="Shen Q."/>
            <person name="Grigoriev I.V."/>
            <person name="Kubicek C.P."/>
            <person name="Druzhinina I.S."/>
        </authorList>
    </citation>
    <scope>NUCLEOTIDE SEQUENCE [LARGE SCALE GENOMIC DNA]</scope>
    <source>
        <strain evidence="1 2">CBS 226.95</strain>
    </source>
</reference>
<dbReference type="RefSeq" id="XP_024780064.1">
    <property type="nucleotide sequence ID" value="XM_024916647.1"/>
</dbReference>
<accession>A0A2T4ATJ2</accession>
<organism evidence="1 2">
    <name type="scientific">Trichoderma harzianum CBS 226.95</name>
    <dbReference type="NCBI Taxonomy" id="983964"/>
    <lineage>
        <taxon>Eukaryota</taxon>
        <taxon>Fungi</taxon>
        <taxon>Dikarya</taxon>
        <taxon>Ascomycota</taxon>
        <taxon>Pezizomycotina</taxon>
        <taxon>Sordariomycetes</taxon>
        <taxon>Hypocreomycetidae</taxon>
        <taxon>Hypocreales</taxon>
        <taxon>Hypocreaceae</taxon>
        <taxon>Trichoderma</taxon>
    </lineage>
</organism>
<sequence>MGKAMSKMAVKKTRGTSRAVIQRVTLILGQLYHTGLPLCFCFCCAKGLCESKA</sequence>